<protein>
    <submittedName>
        <fullName evidence="2">Uncharacterized protein</fullName>
    </submittedName>
</protein>
<proteinExistence type="predicted"/>
<evidence type="ECO:0000313" key="3">
    <source>
        <dbReference type="Proteomes" id="UP000075884"/>
    </source>
</evidence>
<reference evidence="3" key="1">
    <citation type="submission" date="2013-03" db="EMBL/GenBank/DDBJ databases">
        <title>The Genome Sequence of Anopheles dirus WRAIR2.</title>
        <authorList>
            <consortium name="The Broad Institute Genomics Platform"/>
            <person name="Neafsey D.E."/>
            <person name="Walton C."/>
            <person name="Walker B."/>
            <person name="Young S.K."/>
            <person name="Zeng Q."/>
            <person name="Gargeya S."/>
            <person name="Fitzgerald M."/>
            <person name="Haas B."/>
            <person name="Abouelleil A."/>
            <person name="Allen A.W."/>
            <person name="Alvarado L."/>
            <person name="Arachchi H.M."/>
            <person name="Berlin A.M."/>
            <person name="Chapman S.B."/>
            <person name="Gainer-Dewar J."/>
            <person name="Goldberg J."/>
            <person name="Griggs A."/>
            <person name="Gujja S."/>
            <person name="Hansen M."/>
            <person name="Howarth C."/>
            <person name="Imamovic A."/>
            <person name="Ireland A."/>
            <person name="Larimer J."/>
            <person name="McCowan C."/>
            <person name="Murphy C."/>
            <person name="Pearson M."/>
            <person name="Poon T.W."/>
            <person name="Priest M."/>
            <person name="Roberts A."/>
            <person name="Saif S."/>
            <person name="Shea T."/>
            <person name="Sisk P."/>
            <person name="Sykes S."/>
            <person name="Wortman J."/>
            <person name="Nusbaum C."/>
            <person name="Birren B."/>
        </authorList>
    </citation>
    <scope>NUCLEOTIDE SEQUENCE [LARGE SCALE GENOMIC DNA]</scope>
    <source>
        <strain evidence="3">WRAIR2</strain>
    </source>
</reference>
<feature type="region of interest" description="Disordered" evidence="1">
    <location>
        <begin position="169"/>
        <end position="223"/>
    </location>
</feature>
<dbReference type="EnsemblMetazoa" id="ADIR005425-RA">
    <property type="protein sequence ID" value="ADIR005425-PA"/>
    <property type="gene ID" value="ADIR005425"/>
</dbReference>
<dbReference type="AlphaFoldDB" id="A0A182NCR1"/>
<reference evidence="2" key="2">
    <citation type="submission" date="2020-05" db="UniProtKB">
        <authorList>
            <consortium name="EnsemblMetazoa"/>
        </authorList>
    </citation>
    <scope>IDENTIFICATION</scope>
    <source>
        <strain evidence="2">WRAIR2</strain>
    </source>
</reference>
<feature type="compositionally biased region" description="Polar residues" evidence="1">
    <location>
        <begin position="213"/>
        <end position="223"/>
    </location>
</feature>
<evidence type="ECO:0000256" key="1">
    <source>
        <dbReference type="SAM" id="MobiDB-lite"/>
    </source>
</evidence>
<organism evidence="2 3">
    <name type="scientific">Anopheles dirus</name>
    <dbReference type="NCBI Taxonomy" id="7168"/>
    <lineage>
        <taxon>Eukaryota</taxon>
        <taxon>Metazoa</taxon>
        <taxon>Ecdysozoa</taxon>
        <taxon>Arthropoda</taxon>
        <taxon>Hexapoda</taxon>
        <taxon>Insecta</taxon>
        <taxon>Pterygota</taxon>
        <taxon>Neoptera</taxon>
        <taxon>Endopterygota</taxon>
        <taxon>Diptera</taxon>
        <taxon>Nematocera</taxon>
        <taxon>Culicoidea</taxon>
        <taxon>Culicidae</taxon>
        <taxon>Anophelinae</taxon>
        <taxon>Anopheles</taxon>
    </lineage>
</organism>
<keyword evidence="3" id="KW-1185">Reference proteome</keyword>
<evidence type="ECO:0000313" key="2">
    <source>
        <dbReference type="EnsemblMetazoa" id="ADIR005425-PA"/>
    </source>
</evidence>
<accession>A0A182NCR1</accession>
<dbReference type="Proteomes" id="UP000075884">
    <property type="component" value="Unassembled WGS sequence"/>
</dbReference>
<sequence length="223" mass="24270">MEENRASPACVTLPALSAATRAAGETTGARAVPYLACLLMTLRGGFTAESTYASCVLRIGAAACSCESFMFCHVAVLDEVRIEVLEMQQLIRIGPFQHRLQDVERYSARRPDLVQVILQQPYAQLVQRRYDALRVRLHARVHLRADVLRLHALTEGFFLGERPATLPDPTALSSALPTPAPPPPPDDRFFDPDGIPIMASASAKLAPPEQSKPPVTSSVPESS</sequence>
<name>A0A182NCR1_9DIPT</name>
<dbReference type="VEuPathDB" id="VectorBase:ADIR005425"/>